<dbReference type="EMBL" id="KN819098">
    <property type="protein sequence ID" value="KIL53947.1"/>
    <property type="molecule type" value="Genomic_DNA"/>
</dbReference>
<proteinExistence type="predicted"/>
<feature type="compositionally biased region" description="Basic and acidic residues" evidence="1">
    <location>
        <begin position="45"/>
        <end position="62"/>
    </location>
</feature>
<gene>
    <name evidence="2" type="ORF">M378DRAFT_19366</name>
</gene>
<name>A0A0C2VYM3_AMAMK</name>
<sequence length="86" mass="9432">MCLDQYPPQEGNSPDGGGIWMTFLLWTDFASELVEDVVRQGQECGRGDSKDLEEWAEDRDAGIKSASTPTPGKERIEGAFPAQSLL</sequence>
<accession>A0A0C2VYM3</accession>
<dbReference type="AlphaFoldDB" id="A0A0C2VYM3"/>
<dbReference type="Proteomes" id="UP000054549">
    <property type="component" value="Unassembled WGS sequence"/>
</dbReference>
<reference evidence="2 3" key="1">
    <citation type="submission" date="2014-04" db="EMBL/GenBank/DDBJ databases">
        <title>Evolutionary Origins and Diversification of the Mycorrhizal Mutualists.</title>
        <authorList>
            <consortium name="DOE Joint Genome Institute"/>
            <consortium name="Mycorrhizal Genomics Consortium"/>
            <person name="Kohler A."/>
            <person name="Kuo A."/>
            <person name="Nagy L.G."/>
            <person name="Floudas D."/>
            <person name="Copeland A."/>
            <person name="Barry K.W."/>
            <person name="Cichocki N."/>
            <person name="Veneault-Fourrey C."/>
            <person name="LaButti K."/>
            <person name="Lindquist E.A."/>
            <person name="Lipzen A."/>
            <person name="Lundell T."/>
            <person name="Morin E."/>
            <person name="Murat C."/>
            <person name="Riley R."/>
            <person name="Ohm R."/>
            <person name="Sun H."/>
            <person name="Tunlid A."/>
            <person name="Henrissat B."/>
            <person name="Grigoriev I.V."/>
            <person name="Hibbett D.S."/>
            <person name="Martin F."/>
        </authorList>
    </citation>
    <scope>NUCLEOTIDE SEQUENCE [LARGE SCALE GENOMIC DNA]</scope>
    <source>
        <strain evidence="2 3">Koide BX008</strain>
    </source>
</reference>
<dbReference type="InParanoid" id="A0A0C2VYM3"/>
<protein>
    <submittedName>
        <fullName evidence="2">Uncharacterized protein</fullName>
    </submittedName>
</protein>
<evidence type="ECO:0000313" key="2">
    <source>
        <dbReference type="EMBL" id="KIL53947.1"/>
    </source>
</evidence>
<evidence type="ECO:0000313" key="3">
    <source>
        <dbReference type="Proteomes" id="UP000054549"/>
    </source>
</evidence>
<dbReference type="HOGENOM" id="CLU_2497432_0_0_1"/>
<evidence type="ECO:0000256" key="1">
    <source>
        <dbReference type="SAM" id="MobiDB-lite"/>
    </source>
</evidence>
<organism evidence="2 3">
    <name type="scientific">Amanita muscaria (strain Koide BX008)</name>
    <dbReference type="NCBI Taxonomy" id="946122"/>
    <lineage>
        <taxon>Eukaryota</taxon>
        <taxon>Fungi</taxon>
        <taxon>Dikarya</taxon>
        <taxon>Basidiomycota</taxon>
        <taxon>Agaricomycotina</taxon>
        <taxon>Agaricomycetes</taxon>
        <taxon>Agaricomycetidae</taxon>
        <taxon>Agaricales</taxon>
        <taxon>Pluteineae</taxon>
        <taxon>Amanitaceae</taxon>
        <taxon>Amanita</taxon>
    </lineage>
</organism>
<keyword evidence="3" id="KW-1185">Reference proteome</keyword>
<feature type="region of interest" description="Disordered" evidence="1">
    <location>
        <begin position="43"/>
        <end position="86"/>
    </location>
</feature>